<feature type="region of interest" description="Disordered" evidence="2">
    <location>
        <begin position="300"/>
        <end position="322"/>
    </location>
</feature>
<feature type="region of interest" description="Disordered" evidence="2">
    <location>
        <begin position="191"/>
        <end position="278"/>
    </location>
</feature>
<dbReference type="KEGG" id="shs:STEHIDRAFT_150911"/>
<proteinExistence type="predicted"/>
<evidence type="ECO:0000256" key="1">
    <source>
        <dbReference type="SAM" id="Coils"/>
    </source>
</evidence>
<reference evidence="4" key="1">
    <citation type="journal article" date="2012" name="Science">
        <title>The Paleozoic origin of enzymatic lignin decomposition reconstructed from 31 fungal genomes.</title>
        <authorList>
            <person name="Floudas D."/>
            <person name="Binder M."/>
            <person name="Riley R."/>
            <person name="Barry K."/>
            <person name="Blanchette R.A."/>
            <person name="Henrissat B."/>
            <person name="Martinez A.T."/>
            <person name="Otillar R."/>
            <person name="Spatafora J.W."/>
            <person name="Yadav J.S."/>
            <person name="Aerts A."/>
            <person name="Benoit I."/>
            <person name="Boyd A."/>
            <person name="Carlson A."/>
            <person name="Copeland A."/>
            <person name="Coutinho P.M."/>
            <person name="de Vries R.P."/>
            <person name="Ferreira P."/>
            <person name="Findley K."/>
            <person name="Foster B."/>
            <person name="Gaskell J."/>
            <person name="Glotzer D."/>
            <person name="Gorecki P."/>
            <person name="Heitman J."/>
            <person name="Hesse C."/>
            <person name="Hori C."/>
            <person name="Igarashi K."/>
            <person name="Jurgens J.A."/>
            <person name="Kallen N."/>
            <person name="Kersten P."/>
            <person name="Kohler A."/>
            <person name="Kuees U."/>
            <person name="Kumar T.K.A."/>
            <person name="Kuo A."/>
            <person name="LaButti K."/>
            <person name="Larrondo L.F."/>
            <person name="Lindquist E."/>
            <person name="Ling A."/>
            <person name="Lombard V."/>
            <person name="Lucas S."/>
            <person name="Lundell T."/>
            <person name="Martin R."/>
            <person name="McLaughlin D.J."/>
            <person name="Morgenstern I."/>
            <person name="Morin E."/>
            <person name="Murat C."/>
            <person name="Nagy L.G."/>
            <person name="Nolan M."/>
            <person name="Ohm R.A."/>
            <person name="Patyshakuliyeva A."/>
            <person name="Rokas A."/>
            <person name="Ruiz-Duenas F.J."/>
            <person name="Sabat G."/>
            <person name="Salamov A."/>
            <person name="Samejima M."/>
            <person name="Schmutz J."/>
            <person name="Slot J.C."/>
            <person name="St John F."/>
            <person name="Stenlid J."/>
            <person name="Sun H."/>
            <person name="Sun S."/>
            <person name="Syed K."/>
            <person name="Tsang A."/>
            <person name="Wiebenga A."/>
            <person name="Young D."/>
            <person name="Pisabarro A."/>
            <person name="Eastwood D.C."/>
            <person name="Martin F."/>
            <person name="Cullen D."/>
            <person name="Grigoriev I.V."/>
            <person name="Hibbett D.S."/>
        </authorList>
    </citation>
    <scope>NUCLEOTIDE SEQUENCE [LARGE SCALE GENOMIC DNA]</scope>
    <source>
        <strain evidence="4">FP-91666</strain>
    </source>
</reference>
<dbReference type="Proteomes" id="UP000053927">
    <property type="component" value="Unassembled WGS sequence"/>
</dbReference>
<name>R7RWN8_STEHR</name>
<evidence type="ECO:0000313" key="4">
    <source>
        <dbReference type="Proteomes" id="UP000053927"/>
    </source>
</evidence>
<feature type="compositionally biased region" description="Polar residues" evidence="2">
    <location>
        <begin position="226"/>
        <end position="244"/>
    </location>
</feature>
<gene>
    <name evidence="3" type="ORF">STEHIDRAFT_150911</name>
</gene>
<evidence type="ECO:0000313" key="3">
    <source>
        <dbReference type="EMBL" id="EIM79729.1"/>
    </source>
</evidence>
<sequence>MVKGQPEKGHSFVLRMRYEGITAEKIRRNATPQSLKNTFSKSVAKDLKLLKISLPKQNNVRISKTFPEALELTYDVKKTAQVLEHNLKTHVESATPNQLKSCSLISLELFQFQFNSVAGPLQPSDIPFMWRSANPTLLHGGEQGRSTTTDISYSMNQALNQLPFREPWPSEVPSSSSLDITIPSTSSTSATLLAGSTFPHPSLPPRPSVTIDPPHSFSHIGESTPKAPQTTHRSNAGLPSNGRGSIQLDGRERSKKKSGSNAIPLGRRNEGQLSSSARQTEAYEYPPGYVTMSATPLQSPIQESYPSESPSFSPPTPSDDSRTELFRLRSQVEAQNEAMRGYKRTVEAMMDGETEMQREIKRLRMANEQALDVVMKMQEEVSQDEEQDGVKSECDLLSALHVVGRQVNVLKDSRDQERRGRQMMEEQLLEERQSRAKDMMNIERECRDPFVVPALLQAFLKMSKMTDTILE</sequence>
<dbReference type="OrthoDB" id="3070390at2759"/>
<keyword evidence="4" id="KW-1185">Reference proteome</keyword>
<protein>
    <submittedName>
        <fullName evidence="3">Uncharacterized protein</fullName>
    </submittedName>
</protein>
<evidence type="ECO:0000256" key="2">
    <source>
        <dbReference type="SAM" id="MobiDB-lite"/>
    </source>
</evidence>
<dbReference type="RefSeq" id="XP_007311292.1">
    <property type="nucleotide sequence ID" value="XM_007311230.1"/>
</dbReference>
<dbReference type="EMBL" id="JH687402">
    <property type="protein sequence ID" value="EIM79729.1"/>
    <property type="molecule type" value="Genomic_DNA"/>
</dbReference>
<feature type="coiled-coil region" evidence="1">
    <location>
        <begin position="360"/>
        <end position="387"/>
    </location>
</feature>
<dbReference type="GeneID" id="18800126"/>
<organism evidence="3 4">
    <name type="scientific">Stereum hirsutum (strain FP-91666)</name>
    <name type="common">White-rot fungus</name>
    <dbReference type="NCBI Taxonomy" id="721885"/>
    <lineage>
        <taxon>Eukaryota</taxon>
        <taxon>Fungi</taxon>
        <taxon>Dikarya</taxon>
        <taxon>Basidiomycota</taxon>
        <taxon>Agaricomycotina</taxon>
        <taxon>Agaricomycetes</taxon>
        <taxon>Russulales</taxon>
        <taxon>Stereaceae</taxon>
        <taxon>Stereum</taxon>
    </lineage>
</organism>
<dbReference type="AlphaFoldDB" id="R7RWN8"/>
<keyword evidence="1" id="KW-0175">Coiled coil</keyword>
<accession>R7RWN8</accession>